<evidence type="ECO:0000313" key="2">
    <source>
        <dbReference type="Proteomes" id="UP001164746"/>
    </source>
</evidence>
<dbReference type="Proteomes" id="UP001164746">
    <property type="component" value="Chromosome 3"/>
</dbReference>
<dbReference type="SUPFAM" id="SSF53067">
    <property type="entry name" value="Actin-like ATPase domain"/>
    <property type="match status" value="2"/>
</dbReference>
<proteinExistence type="predicted"/>
<sequence length="513" mass="57928">MSSSSKTKKTVSNKLVVAAIDFGTTFSGFAYSMNHDFNENPSKVSTNTNWVAGGQLISSKTPTVLLLNPDRTFKAFGYEAEGQYGDLAAQDAERDDGKLLHKEHFYFRRFKMKLYKKVFSICIKYLSDEFRKLINQRVTQIKETDIHWVITVPAIWNDSSKQFMREAAEKVIDEDHLKELNWASGGAWGGTMVDKAFEDFIIKIFGGKSYEEFKKNHVDDLVDLQREFELKKRSISVSKVGKETLKLPVTLCEVYTKLTKKSLQDAIKDNKEFAGKIAYSAGKLRVDCDVMRSWFKESCEKTIDHVRKLLKQPASAGTNTILMVGGFSESMMLQEQMKAAFGDKRLIIPEDAGLAVLKGAVIFGHDPLTIASRIAKCSYGICVYRDFNPSEHPQNKLVRLGSRKKCKDIFARHVKKGDELVVGQAQSTSRYSKLEEDQISLDFDIYTSPEDNPKFVDGTDCTFLGKLEVEVPHEKSREIGVFVSMIFGGTELTVIAKEEKSGKIKKATFNFLK</sequence>
<keyword evidence="2" id="KW-1185">Reference proteome</keyword>
<evidence type="ECO:0000313" key="1">
    <source>
        <dbReference type="EMBL" id="WAQ98326.1"/>
    </source>
</evidence>
<accession>A0ABY7DKT5</accession>
<dbReference type="EMBL" id="CP111014">
    <property type="protein sequence ID" value="WAQ98326.1"/>
    <property type="molecule type" value="Genomic_DNA"/>
</dbReference>
<dbReference type="PRINTS" id="PR00301">
    <property type="entry name" value="HEATSHOCK70"/>
</dbReference>
<dbReference type="InterPro" id="IPR043129">
    <property type="entry name" value="ATPase_NBD"/>
</dbReference>
<dbReference type="CDD" id="cd10229">
    <property type="entry name" value="ASKHA_NBD_HSP70_HSPA12"/>
    <property type="match status" value="1"/>
</dbReference>
<dbReference type="PANTHER" id="PTHR14187:SF5">
    <property type="entry name" value="HEAT SHOCK 70 KDA PROTEIN 12A"/>
    <property type="match status" value="1"/>
</dbReference>
<organism evidence="1 2">
    <name type="scientific">Mya arenaria</name>
    <name type="common">Soft-shell clam</name>
    <dbReference type="NCBI Taxonomy" id="6604"/>
    <lineage>
        <taxon>Eukaryota</taxon>
        <taxon>Metazoa</taxon>
        <taxon>Spiralia</taxon>
        <taxon>Lophotrochozoa</taxon>
        <taxon>Mollusca</taxon>
        <taxon>Bivalvia</taxon>
        <taxon>Autobranchia</taxon>
        <taxon>Heteroconchia</taxon>
        <taxon>Euheterodonta</taxon>
        <taxon>Imparidentia</taxon>
        <taxon>Neoheterodontei</taxon>
        <taxon>Myida</taxon>
        <taxon>Myoidea</taxon>
        <taxon>Myidae</taxon>
        <taxon>Mya</taxon>
    </lineage>
</organism>
<dbReference type="Gene3D" id="3.90.640.10">
    <property type="entry name" value="Actin, Chain A, domain 4"/>
    <property type="match status" value="1"/>
</dbReference>
<gene>
    <name evidence="1" type="ORF">MAR_022699</name>
</gene>
<dbReference type="Gene3D" id="3.30.420.40">
    <property type="match status" value="3"/>
</dbReference>
<reference evidence="1" key="1">
    <citation type="submission" date="2022-11" db="EMBL/GenBank/DDBJ databases">
        <title>Centuries of genome instability and evolution in soft-shell clam transmissible cancer (bioRxiv).</title>
        <authorList>
            <person name="Hart S.F.M."/>
            <person name="Yonemitsu M.A."/>
            <person name="Giersch R.M."/>
            <person name="Beal B.F."/>
            <person name="Arriagada G."/>
            <person name="Davis B.W."/>
            <person name="Ostrander E.A."/>
            <person name="Goff S.P."/>
            <person name="Metzger M.J."/>
        </authorList>
    </citation>
    <scope>NUCLEOTIDE SEQUENCE</scope>
    <source>
        <strain evidence="1">MELC-2E11</strain>
        <tissue evidence="1">Siphon/mantle</tissue>
    </source>
</reference>
<dbReference type="PANTHER" id="PTHR14187">
    <property type="entry name" value="ALPHA KINASE/ELONGATION FACTOR 2 KINASE"/>
    <property type="match status" value="1"/>
</dbReference>
<protein>
    <submittedName>
        <fullName evidence="1">HS12A-like protein</fullName>
    </submittedName>
</protein>
<name>A0ABY7DKT5_MYAAR</name>